<feature type="chain" id="PRO_5009524337" evidence="1">
    <location>
        <begin position="24"/>
        <end position="294"/>
    </location>
</feature>
<sequence>MNVAAFLGVVCLSLIFVPMNAQAAAYLKYEGIKGESSATRGATGSASIQVQVAATGSARTSNPNKPLIQGMVPTSVGIEHEDIGAIGGENEVKKTDKASPQIMQATSKGTDDKEDGEITQTNQSDMDFLRGNAVSAYAVEVRGWDPKQKQEFLATVKAHTQVQSGQDLENFAKGVLLKDENIEEVSADKGTVTVKYQANGKLLGFIPISFTETVELETKGEAAGSVKVKFPWFAFLVTTDVSAGDLEEELAKGQEKWLHVESWSFPALAEAFNTLTIVLKTKHDTVKNSINNIR</sequence>
<evidence type="ECO:0000313" key="2">
    <source>
        <dbReference type="EMBL" id="OGG79973.1"/>
    </source>
</evidence>
<proteinExistence type="predicted"/>
<dbReference type="STRING" id="1798512.A3A39_01155"/>
<keyword evidence="1" id="KW-0732">Signal</keyword>
<protein>
    <submittedName>
        <fullName evidence="2">Uncharacterized protein</fullName>
    </submittedName>
</protein>
<dbReference type="EMBL" id="MFLZ01000015">
    <property type="protein sequence ID" value="OGG79973.1"/>
    <property type="molecule type" value="Genomic_DNA"/>
</dbReference>
<feature type="signal peptide" evidence="1">
    <location>
        <begin position="1"/>
        <end position="23"/>
    </location>
</feature>
<reference evidence="2 3" key="1">
    <citation type="journal article" date="2016" name="Nat. Commun.">
        <title>Thousands of microbial genomes shed light on interconnected biogeochemical processes in an aquifer system.</title>
        <authorList>
            <person name="Anantharaman K."/>
            <person name="Brown C.T."/>
            <person name="Hug L.A."/>
            <person name="Sharon I."/>
            <person name="Castelle C.J."/>
            <person name="Probst A.J."/>
            <person name="Thomas B.C."/>
            <person name="Singh A."/>
            <person name="Wilkins M.J."/>
            <person name="Karaoz U."/>
            <person name="Brodie E.L."/>
            <person name="Williams K.H."/>
            <person name="Hubbard S.S."/>
            <person name="Banfield J.F."/>
        </authorList>
    </citation>
    <scope>NUCLEOTIDE SEQUENCE [LARGE SCALE GENOMIC DNA]</scope>
</reference>
<evidence type="ECO:0000256" key="1">
    <source>
        <dbReference type="SAM" id="SignalP"/>
    </source>
</evidence>
<accession>A0A1F6F288</accession>
<dbReference type="Proteomes" id="UP000177372">
    <property type="component" value="Unassembled WGS sequence"/>
</dbReference>
<dbReference type="AlphaFoldDB" id="A0A1F6F288"/>
<comment type="caution">
    <text evidence="2">The sequence shown here is derived from an EMBL/GenBank/DDBJ whole genome shotgun (WGS) entry which is preliminary data.</text>
</comment>
<gene>
    <name evidence="2" type="ORF">A3A39_01155</name>
</gene>
<evidence type="ECO:0000313" key="3">
    <source>
        <dbReference type="Proteomes" id="UP000177372"/>
    </source>
</evidence>
<organism evidence="2 3">
    <name type="scientific">Candidatus Kaiserbacteria bacterium RIFCSPLOWO2_01_FULL_54_13</name>
    <dbReference type="NCBI Taxonomy" id="1798512"/>
    <lineage>
        <taxon>Bacteria</taxon>
        <taxon>Candidatus Kaiseribacteriota</taxon>
    </lineage>
</organism>
<name>A0A1F6F288_9BACT</name>